<dbReference type="Pfam" id="PF06114">
    <property type="entry name" value="Peptidase_M78"/>
    <property type="match status" value="1"/>
</dbReference>
<dbReference type="InterPro" id="IPR010359">
    <property type="entry name" value="IrrE_HExxH"/>
</dbReference>
<dbReference type="PANTHER" id="PTHR43236">
    <property type="entry name" value="ANTITOXIN HIGA1"/>
    <property type="match status" value="1"/>
</dbReference>
<name>A0A2A9DNE2_9CORY</name>
<accession>A0A2A9DNE2</accession>
<keyword evidence="3" id="KW-1185">Reference proteome</keyword>
<protein>
    <submittedName>
        <fullName evidence="2">Zn-dependent peptidase ImmA (M78 family)</fullName>
    </submittedName>
</protein>
<dbReference type="PANTHER" id="PTHR43236:SF2">
    <property type="entry name" value="BLL0069 PROTEIN"/>
    <property type="match status" value="1"/>
</dbReference>
<comment type="caution">
    <text evidence="2">The sequence shown here is derived from an EMBL/GenBank/DDBJ whole genome shotgun (WGS) entry which is preliminary data.</text>
</comment>
<organism evidence="2 3">
    <name type="scientific">Corynebacterium renale</name>
    <dbReference type="NCBI Taxonomy" id="1724"/>
    <lineage>
        <taxon>Bacteria</taxon>
        <taxon>Bacillati</taxon>
        <taxon>Actinomycetota</taxon>
        <taxon>Actinomycetes</taxon>
        <taxon>Mycobacteriales</taxon>
        <taxon>Corynebacteriaceae</taxon>
        <taxon>Corynebacterium</taxon>
    </lineage>
</organism>
<dbReference type="Proteomes" id="UP000221653">
    <property type="component" value="Unassembled WGS sequence"/>
</dbReference>
<dbReference type="EMBL" id="PDJF01000001">
    <property type="protein sequence ID" value="PFG27430.1"/>
    <property type="molecule type" value="Genomic_DNA"/>
</dbReference>
<dbReference type="OrthoDB" id="572608at2"/>
<gene>
    <name evidence="2" type="ORF">ATK06_0488</name>
</gene>
<reference evidence="2 3" key="1">
    <citation type="submission" date="2017-10" db="EMBL/GenBank/DDBJ databases">
        <title>Sequencing the genomes of 1000 actinobacteria strains.</title>
        <authorList>
            <person name="Klenk H.-P."/>
        </authorList>
    </citation>
    <scope>NUCLEOTIDE SEQUENCE [LARGE SCALE GENOMIC DNA]</scope>
    <source>
        <strain evidence="2 3">DSM 20688</strain>
    </source>
</reference>
<evidence type="ECO:0000313" key="3">
    <source>
        <dbReference type="Proteomes" id="UP000221653"/>
    </source>
</evidence>
<evidence type="ECO:0000313" key="2">
    <source>
        <dbReference type="EMBL" id="PFG27430.1"/>
    </source>
</evidence>
<dbReference type="RefSeq" id="WP_098388780.1">
    <property type="nucleotide sequence ID" value="NZ_LS483464.1"/>
</dbReference>
<dbReference type="Gene3D" id="1.10.10.2910">
    <property type="match status" value="1"/>
</dbReference>
<dbReference type="AlphaFoldDB" id="A0A2A9DNE2"/>
<proteinExistence type="predicted"/>
<sequence length="161" mass="18102">MLAWQSARNEARAIRDAVPVSKHGLGSLTEIANMLGAEVWVGNLDPDISGFVVKEANKSPEIFINASDTPQRQRFTLAHEIGHLVDRMKLAEDDDYSFIDHRSSKHYDLHEFYADEFAGELLMPADQFHEIITKGEYAAAAEFGVSLPAVRKRHSRLKKNP</sequence>
<evidence type="ECO:0000259" key="1">
    <source>
        <dbReference type="Pfam" id="PF06114"/>
    </source>
</evidence>
<dbReference type="InterPro" id="IPR052345">
    <property type="entry name" value="Rad_response_metalloprotease"/>
</dbReference>
<feature type="domain" description="IrrE N-terminal-like" evidence="1">
    <location>
        <begin position="56"/>
        <end position="153"/>
    </location>
</feature>